<dbReference type="PANTHER" id="PTHR43140:SF1">
    <property type="entry name" value="TYPE I RESTRICTION ENZYME ECOKI SPECIFICITY SUBUNIT"/>
    <property type="match status" value="1"/>
</dbReference>
<dbReference type="GO" id="GO:0003677">
    <property type="term" value="F:DNA binding"/>
    <property type="evidence" value="ECO:0007669"/>
    <property type="project" value="UniProtKB-KW"/>
</dbReference>
<dbReference type="GO" id="GO:0009307">
    <property type="term" value="P:DNA restriction-modification system"/>
    <property type="evidence" value="ECO:0007669"/>
    <property type="project" value="UniProtKB-KW"/>
</dbReference>
<evidence type="ECO:0000256" key="3">
    <source>
        <dbReference type="ARBA" id="ARBA00023125"/>
    </source>
</evidence>
<dbReference type="InterPro" id="IPR000055">
    <property type="entry name" value="Restrct_endonuc_typeI_TRD"/>
</dbReference>
<gene>
    <name evidence="6" type="ORF">H4F90_01410</name>
</gene>
<sequence>MSDLPKNWEYGKLSQAAHVVRGITFPAGEKRNDLAHGYVCCLRTTNVQQRLEWDDVYYVPTSYVKRDEQLVREGDVLMSMANSYELVGKVARAINVPQPAAFGAFLAAVRPTHAIDGGYLYHFLRSSNVQSKLREGSSQTTNIANISVGKLSELTVPLAPWNEQKRIADKLDTVLSRVDAVNTRLARVAPILKRFRQSVLAAATSGRLTVDWRNDSHPDVGDIPLNWKRTTLRHCITSMTGGASPSVEHYAPAGVLALNKGDIKLYGRLAEKQDQKRVPKEFAELHGTKLVQKGDLLVTLRDLSNKADFLGLIAQFMGTEVALPTQGMYALSVADNTLPKFLMYFSNSPIYREVMKREKVGATQVHLRNDQFLDIPLALPPVKEQAEIVRRVETLFAFADRLEARLQAAQTATERLTPALLAKAFRGELVPQDPNDEPASELLRRLEQEAPSTSTRRGRKSAV</sequence>
<protein>
    <submittedName>
        <fullName evidence="6">Restriction endonuclease subunit S</fullName>
    </submittedName>
</protein>
<dbReference type="EMBL" id="JACIVI010000001">
    <property type="protein sequence ID" value="MBB1160637.1"/>
    <property type="molecule type" value="Genomic_DNA"/>
</dbReference>
<keyword evidence="2" id="KW-0680">Restriction system</keyword>
<evidence type="ECO:0000313" key="7">
    <source>
        <dbReference type="Proteomes" id="UP000586093"/>
    </source>
</evidence>
<dbReference type="Pfam" id="PF01420">
    <property type="entry name" value="Methylase_S"/>
    <property type="match status" value="2"/>
</dbReference>
<name>A0A839HFC9_9BURK</name>
<keyword evidence="3" id="KW-0238">DNA-binding</keyword>
<dbReference type="RefSeq" id="WP_182660763.1">
    <property type="nucleotide sequence ID" value="NZ_JACIVI010000001.1"/>
</dbReference>
<evidence type="ECO:0000259" key="5">
    <source>
        <dbReference type="Pfam" id="PF01420"/>
    </source>
</evidence>
<comment type="similarity">
    <text evidence="1">Belongs to the type-I restriction system S methylase family.</text>
</comment>
<comment type="caution">
    <text evidence="6">The sequence shown here is derived from an EMBL/GenBank/DDBJ whole genome shotgun (WGS) entry which is preliminary data.</text>
</comment>
<keyword evidence="7" id="KW-1185">Reference proteome</keyword>
<organism evidence="6 7">
    <name type="scientific">Aquariibacter albus</name>
    <dbReference type="NCBI Taxonomy" id="2759899"/>
    <lineage>
        <taxon>Bacteria</taxon>
        <taxon>Pseudomonadati</taxon>
        <taxon>Pseudomonadota</taxon>
        <taxon>Betaproteobacteria</taxon>
        <taxon>Burkholderiales</taxon>
        <taxon>Sphaerotilaceae</taxon>
        <taxon>Aquariibacter</taxon>
    </lineage>
</organism>
<keyword evidence="6" id="KW-0540">Nuclease</keyword>
<feature type="region of interest" description="Disordered" evidence="4">
    <location>
        <begin position="430"/>
        <end position="463"/>
    </location>
</feature>
<evidence type="ECO:0000313" key="6">
    <source>
        <dbReference type="EMBL" id="MBB1160637.1"/>
    </source>
</evidence>
<proteinExistence type="inferred from homology"/>
<dbReference type="CDD" id="cd17252">
    <property type="entry name" value="RMtype1_S_EcoKI-TRD1-CR1_like"/>
    <property type="match status" value="1"/>
</dbReference>
<feature type="domain" description="Type I restriction modification DNA specificity" evidence="5">
    <location>
        <begin position="5"/>
        <end position="186"/>
    </location>
</feature>
<evidence type="ECO:0000256" key="4">
    <source>
        <dbReference type="SAM" id="MobiDB-lite"/>
    </source>
</evidence>
<dbReference type="Gene3D" id="3.90.220.20">
    <property type="entry name" value="DNA methylase specificity domains"/>
    <property type="match status" value="2"/>
</dbReference>
<reference evidence="6 7" key="1">
    <citation type="submission" date="2020-08" db="EMBL/GenBank/DDBJ databases">
        <title>Aquariorum lacteus gen. nov., sp. nov., a new member of the family Comamonadaceae, isolated from freshwater aquarium.</title>
        <authorList>
            <person name="Chun S.-J."/>
        </authorList>
    </citation>
    <scope>NUCLEOTIDE SEQUENCE [LARGE SCALE GENOMIC DNA]</scope>
    <source>
        <strain evidence="6 7">SJAQ100</strain>
    </source>
</reference>
<keyword evidence="6" id="KW-0255">Endonuclease</keyword>
<dbReference type="Proteomes" id="UP000586093">
    <property type="component" value="Unassembled WGS sequence"/>
</dbReference>
<keyword evidence="6" id="KW-0378">Hydrolase</keyword>
<dbReference type="PANTHER" id="PTHR43140">
    <property type="entry name" value="TYPE-1 RESTRICTION ENZYME ECOKI SPECIFICITY PROTEIN"/>
    <property type="match status" value="1"/>
</dbReference>
<accession>A0A839HFC9</accession>
<dbReference type="InterPro" id="IPR051212">
    <property type="entry name" value="Type-I_RE_S_subunit"/>
</dbReference>
<feature type="domain" description="Type I restriction modification DNA specificity" evidence="5">
    <location>
        <begin position="259"/>
        <end position="407"/>
    </location>
</feature>
<dbReference type="AlphaFoldDB" id="A0A839HFC9"/>
<evidence type="ECO:0000256" key="2">
    <source>
        <dbReference type="ARBA" id="ARBA00022747"/>
    </source>
</evidence>
<dbReference type="SUPFAM" id="SSF116734">
    <property type="entry name" value="DNA methylase specificity domain"/>
    <property type="match status" value="2"/>
</dbReference>
<evidence type="ECO:0000256" key="1">
    <source>
        <dbReference type="ARBA" id="ARBA00010923"/>
    </source>
</evidence>
<dbReference type="GO" id="GO:0004519">
    <property type="term" value="F:endonuclease activity"/>
    <property type="evidence" value="ECO:0007669"/>
    <property type="project" value="UniProtKB-KW"/>
</dbReference>
<dbReference type="InterPro" id="IPR044946">
    <property type="entry name" value="Restrct_endonuc_typeI_TRD_sf"/>
</dbReference>